<dbReference type="STRING" id="279238.Saro_0628"/>
<dbReference type="KEGG" id="nar:Saro_0628"/>
<dbReference type="EMBL" id="CP000248">
    <property type="protein sequence ID" value="ABD25075.1"/>
    <property type="molecule type" value="Genomic_DNA"/>
</dbReference>
<keyword evidence="3" id="KW-1185">Reference proteome</keyword>
<dbReference type="HOGENOM" id="CLU_2570414_0_0_5"/>
<evidence type="ECO:0000256" key="1">
    <source>
        <dbReference type="SAM" id="Phobius"/>
    </source>
</evidence>
<dbReference type="Proteomes" id="UP000009134">
    <property type="component" value="Chromosome"/>
</dbReference>
<evidence type="ECO:0000313" key="2">
    <source>
        <dbReference type="EMBL" id="ABD25075.1"/>
    </source>
</evidence>
<keyword evidence="1" id="KW-0472">Membrane</keyword>
<protein>
    <submittedName>
        <fullName evidence="2">Uncharacterized protein</fullName>
    </submittedName>
</protein>
<dbReference type="AlphaFoldDB" id="Q2GAP8"/>
<evidence type="ECO:0000313" key="3">
    <source>
        <dbReference type="Proteomes" id="UP000009134"/>
    </source>
</evidence>
<feature type="transmembrane region" description="Helical" evidence="1">
    <location>
        <begin position="53"/>
        <end position="76"/>
    </location>
</feature>
<sequence>MMLDSPSFGTARSTLDAVAHTREPALRVASAEPAPVLCETHGITDRDRRDFRILLLAMPALAAIAASLSAICAAVISGQPA</sequence>
<accession>Q2GAP8</accession>
<gene>
    <name evidence="2" type="ordered locus">Saro_0628</name>
</gene>
<name>Q2GAP8_NOVAD</name>
<organism evidence="2 3">
    <name type="scientific">Novosphingobium aromaticivorans (strain ATCC 700278 / DSM 12444 / CCUG 56034 / CIP 105152 / NBRC 16084 / F199)</name>
    <dbReference type="NCBI Taxonomy" id="279238"/>
    <lineage>
        <taxon>Bacteria</taxon>
        <taxon>Pseudomonadati</taxon>
        <taxon>Pseudomonadota</taxon>
        <taxon>Alphaproteobacteria</taxon>
        <taxon>Sphingomonadales</taxon>
        <taxon>Sphingomonadaceae</taxon>
        <taxon>Novosphingobium</taxon>
    </lineage>
</organism>
<reference evidence="3" key="1">
    <citation type="submission" date="2006-01" db="EMBL/GenBank/DDBJ databases">
        <title>Complete sequence of Novosphingobium aromaticivorans DSM 12444.</title>
        <authorList>
            <consortium name="US DOE Joint Genome Institute"/>
            <person name="Copeland A."/>
            <person name="Lucas S."/>
            <person name="Lapidus A."/>
            <person name="Barry K."/>
            <person name="Detter J.C."/>
            <person name="Glavina T."/>
            <person name="Hammon N."/>
            <person name="Israni S."/>
            <person name="Pitluck S."/>
            <person name="Chain P."/>
            <person name="Malfatti S."/>
            <person name="Shin M."/>
            <person name="Vergez L."/>
            <person name="Schmutz J."/>
            <person name="Larimer F."/>
            <person name="Land M."/>
            <person name="Kyrpides N."/>
            <person name="Ivanova N."/>
            <person name="Fredrickson J."/>
            <person name="Balkwill D."/>
            <person name="Romine M.F."/>
            <person name="Richardson P."/>
        </authorList>
    </citation>
    <scope>NUCLEOTIDE SEQUENCE [LARGE SCALE GENOMIC DNA]</scope>
    <source>
        <strain evidence="3">ATCC 700278 / DSM 12444 / CCUG 56034 / CIP 105152 / NBRC 16084 / F199</strain>
    </source>
</reference>
<proteinExistence type="predicted"/>
<keyword evidence="1" id="KW-1133">Transmembrane helix</keyword>
<keyword evidence="1" id="KW-0812">Transmembrane</keyword>